<accession>A0ABR0E7K7</accession>
<evidence type="ECO:0008006" key="13">
    <source>
        <dbReference type="Google" id="ProtNLM"/>
    </source>
</evidence>
<feature type="region of interest" description="Disordered" evidence="9">
    <location>
        <begin position="155"/>
        <end position="208"/>
    </location>
</feature>
<reference evidence="11 12" key="1">
    <citation type="journal article" date="2023" name="G3 (Bethesda)">
        <title>A chromosome-level genome assembly of Zasmidium syzygii isolated from banana leaves.</title>
        <authorList>
            <person name="van Westerhoven A.C."/>
            <person name="Mehrabi R."/>
            <person name="Talebi R."/>
            <person name="Steentjes M.B.F."/>
            <person name="Corcolon B."/>
            <person name="Chong P.A."/>
            <person name="Kema G.H.J."/>
            <person name="Seidl M.F."/>
        </authorList>
    </citation>
    <scope>NUCLEOTIDE SEQUENCE [LARGE SCALE GENOMIC DNA]</scope>
    <source>
        <strain evidence="11 12">P124</strain>
    </source>
</reference>
<organism evidence="11 12">
    <name type="scientific">Zasmidium cellare</name>
    <name type="common">Wine cellar mold</name>
    <name type="synonym">Racodium cellare</name>
    <dbReference type="NCBI Taxonomy" id="395010"/>
    <lineage>
        <taxon>Eukaryota</taxon>
        <taxon>Fungi</taxon>
        <taxon>Dikarya</taxon>
        <taxon>Ascomycota</taxon>
        <taxon>Pezizomycotina</taxon>
        <taxon>Dothideomycetes</taxon>
        <taxon>Dothideomycetidae</taxon>
        <taxon>Mycosphaerellales</taxon>
        <taxon>Mycosphaerellaceae</taxon>
        <taxon>Zasmidium</taxon>
    </lineage>
</organism>
<dbReference type="Pfam" id="PF09801">
    <property type="entry name" value="SYS1"/>
    <property type="match status" value="1"/>
</dbReference>
<dbReference type="InterPro" id="IPR019185">
    <property type="entry name" value="Integral_membrane_SYS1-rel"/>
</dbReference>
<evidence type="ECO:0000256" key="6">
    <source>
        <dbReference type="ARBA" id="ARBA00022989"/>
    </source>
</evidence>
<evidence type="ECO:0000256" key="7">
    <source>
        <dbReference type="ARBA" id="ARBA00023034"/>
    </source>
</evidence>
<keyword evidence="7" id="KW-0333">Golgi apparatus</keyword>
<feature type="transmembrane region" description="Helical" evidence="10">
    <location>
        <begin position="67"/>
        <end position="92"/>
    </location>
</feature>
<evidence type="ECO:0000256" key="9">
    <source>
        <dbReference type="SAM" id="MobiDB-lite"/>
    </source>
</evidence>
<comment type="caution">
    <text evidence="11">The sequence shown here is derived from an EMBL/GenBank/DDBJ whole genome shotgun (WGS) entry which is preliminary data.</text>
</comment>
<feature type="transmembrane region" description="Helical" evidence="10">
    <location>
        <begin position="99"/>
        <end position="117"/>
    </location>
</feature>
<feature type="transmembrane region" description="Helical" evidence="10">
    <location>
        <begin position="21"/>
        <end position="47"/>
    </location>
</feature>
<feature type="transmembrane region" description="Helical" evidence="10">
    <location>
        <begin position="123"/>
        <end position="144"/>
    </location>
</feature>
<evidence type="ECO:0000256" key="1">
    <source>
        <dbReference type="ARBA" id="ARBA00004653"/>
    </source>
</evidence>
<evidence type="ECO:0000256" key="8">
    <source>
        <dbReference type="ARBA" id="ARBA00023136"/>
    </source>
</evidence>
<dbReference type="PANTHER" id="PTHR12952">
    <property type="entry name" value="SYS1"/>
    <property type="match status" value="1"/>
</dbReference>
<gene>
    <name evidence="11" type="ORF">PRZ48_011870</name>
</gene>
<keyword evidence="5" id="KW-0653">Protein transport</keyword>
<keyword evidence="3" id="KW-0813">Transport</keyword>
<proteinExistence type="inferred from homology"/>
<evidence type="ECO:0000256" key="5">
    <source>
        <dbReference type="ARBA" id="ARBA00022927"/>
    </source>
</evidence>
<evidence type="ECO:0000256" key="2">
    <source>
        <dbReference type="ARBA" id="ARBA00008160"/>
    </source>
</evidence>
<dbReference type="Proteomes" id="UP001305779">
    <property type="component" value="Unassembled WGS sequence"/>
</dbReference>
<sequence length="208" mass="22956">MARRRRPPRPGALADLAPLRILTQICLLQLSYYGTAIVLIVFTSIVAGKHPDPGMIFDWRNVRGDVTTGWTLGLCWMLDSLITVIPILLLIARSKLVPDFALTIHFIHLIITSLYTRTLPTNISWWMLQILSSVLMISLGMWACQWRELRPMAFGGKSKQQAEPGTVQNGHPPEADEGAGFEMGNGRSGGRDGAGSYEMVGMAPREPA</sequence>
<feature type="compositionally biased region" description="Gly residues" evidence="9">
    <location>
        <begin position="181"/>
        <end position="193"/>
    </location>
</feature>
<keyword evidence="12" id="KW-1185">Reference proteome</keyword>
<comment type="similarity">
    <text evidence="2">Belongs to the SYS1 family.</text>
</comment>
<evidence type="ECO:0000256" key="4">
    <source>
        <dbReference type="ARBA" id="ARBA00022692"/>
    </source>
</evidence>
<keyword evidence="4 10" id="KW-0812">Transmembrane</keyword>
<keyword evidence="6 10" id="KW-1133">Transmembrane helix</keyword>
<protein>
    <recommendedName>
        <fullName evidence="13">Integral membrane protein</fullName>
    </recommendedName>
</protein>
<comment type="subcellular location">
    <subcellularLocation>
        <location evidence="1">Golgi apparatus membrane</location>
        <topology evidence="1">Multi-pass membrane protein</topology>
    </subcellularLocation>
</comment>
<evidence type="ECO:0000256" key="3">
    <source>
        <dbReference type="ARBA" id="ARBA00022448"/>
    </source>
</evidence>
<keyword evidence="8 10" id="KW-0472">Membrane</keyword>
<name>A0ABR0E7K7_ZASCE</name>
<evidence type="ECO:0000256" key="10">
    <source>
        <dbReference type="SAM" id="Phobius"/>
    </source>
</evidence>
<evidence type="ECO:0000313" key="12">
    <source>
        <dbReference type="Proteomes" id="UP001305779"/>
    </source>
</evidence>
<dbReference type="PANTHER" id="PTHR12952:SF0">
    <property type="entry name" value="PROTEIN SYS1 HOMOLOG"/>
    <property type="match status" value="1"/>
</dbReference>
<evidence type="ECO:0000313" key="11">
    <source>
        <dbReference type="EMBL" id="KAK4497419.1"/>
    </source>
</evidence>
<feature type="compositionally biased region" description="Polar residues" evidence="9">
    <location>
        <begin position="158"/>
        <end position="169"/>
    </location>
</feature>
<dbReference type="EMBL" id="JAXOVC010000009">
    <property type="protein sequence ID" value="KAK4497419.1"/>
    <property type="molecule type" value="Genomic_DNA"/>
</dbReference>